<keyword evidence="1" id="KW-0472">Membrane</keyword>
<dbReference type="EMBL" id="JBHTNU010000005">
    <property type="protein sequence ID" value="MFD1426781.1"/>
    <property type="molecule type" value="Genomic_DNA"/>
</dbReference>
<name>A0ABW4CBA8_9BACL</name>
<reference evidence="3" key="1">
    <citation type="journal article" date="2019" name="Int. J. Syst. Evol. Microbiol.">
        <title>The Global Catalogue of Microorganisms (GCM) 10K type strain sequencing project: providing services to taxonomists for standard genome sequencing and annotation.</title>
        <authorList>
            <consortium name="The Broad Institute Genomics Platform"/>
            <consortium name="The Broad Institute Genome Sequencing Center for Infectious Disease"/>
            <person name="Wu L."/>
            <person name="Ma J."/>
        </authorList>
    </citation>
    <scope>NUCLEOTIDE SEQUENCE [LARGE SCALE GENOMIC DNA]</scope>
    <source>
        <strain evidence="3">S1</strain>
    </source>
</reference>
<dbReference type="InterPro" id="IPR010718">
    <property type="entry name" value="DUF1294"/>
</dbReference>
<dbReference type="RefSeq" id="WP_380164247.1">
    <property type="nucleotide sequence ID" value="NZ_JBHTNU010000005.1"/>
</dbReference>
<feature type="transmembrane region" description="Helical" evidence="1">
    <location>
        <begin position="65"/>
        <end position="87"/>
    </location>
</feature>
<gene>
    <name evidence="2" type="ORF">ACFQ4Y_07510</name>
</gene>
<dbReference type="Proteomes" id="UP001597282">
    <property type="component" value="Unassembled WGS sequence"/>
</dbReference>
<organism evidence="2 3">
    <name type="scientific">Kroppenstedtia sanguinis</name>
    <dbReference type="NCBI Taxonomy" id="1380684"/>
    <lineage>
        <taxon>Bacteria</taxon>
        <taxon>Bacillati</taxon>
        <taxon>Bacillota</taxon>
        <taxon>Bacilli</taxon>
        <taxon>Bacillales</taxon>
        <taxon>Thermoactinomycetaceae</taxon>
        <taxon>Kroppenstedtia</taxon>
    </lineage>
</organism>
<feature type="transmembrane region" description="Helical" evidence="1">
    <location>
        <begin position="35"/>
        <end position="53"/>
    </location>
</feature>
<evidence type="ECO:0000313" key="3">
    <source>
        <dbReference type="Proteomes" id="UP001597282"/>
    </source>
</evidence>
<keyword evidence="3" id="KW-1185">Reference proteome</keyword>
<comment type="caution">
    <text evidence="2">The sequence shown here is derived from an EMBL/GenBank/DDBJ whole genome shotgun (WGS) entry which is preliminary data.</text>
</comment>
<accession>A0ABW4CBA8</accession>
<evidence type="ECO:0000256" key="1">
    <source>
        <dbReference type="SAM" id="Phobius"/>
    </source>
</evidence>
<keyword evidence="1" id="KW-1133">Transmembrane helix</keyword>
<sequence>MWILIYLLVINGVAFAWMGSDKARAKKGRWRIPERRLFMSGFLGGGLGLWVGMKTFRHKTMHSTFRYGVPLLILWNGIAGIVLVGLFG</sequence>
<protein>
    <submittedName>
        <fullName evidence="2">DUF1294 domain-containing protein</fullName>
    </submittedName>
</protein>
<proteinExistence type="predicted"/>
<dbReference type="Pfam" id="PF06961">
    <property type="entry name" value="DUF1294"/>
    <property type="match status" value="1"/>
</dbReference>
<evidence type="ECO:0000313" key="2">
    <source>
        <dbReference type="EMBL" id="MFD1426781.1"/>
    </source>
</evidence>
<keyword evidence="1" id="KW-0812">Transmembrane</keyword>